<accession>A0A6B0T4F5</accession>
<name>A0A6B0T4F5_9EURY</name>
<dbReference type="Proteomes" id="UP000466535">
    <property type="component" value="Unassembled WGS sequence"/>
</dbReference>
<dbReference type="EMBL" id="WUUT01000007">
    <property type="protein sequence ID" value="MXR52995.1"/>
    <property type="molecule type" value="Genomic_DNA"/>
</dbReference>
<evidence type="ECO:0000313" key="3">
    <source>
        <dbReference type="Proteomes" id="UP000466535"/>
    </source>
</evidence>
<keyword evidence="3" id="KW-1185">Reference proteome</keyword>
<protein>
    <submittedName>
        <fullName evidence="2">Uncharacterized protein</fullName>
    </submittedName>
</protein>
<dbReference type="RefSeq" id="WP_159765203.1">
    <property type="nucleotide sequence ID" value="NZ_WUUT01000007.1"/>
</dbReference>
<proteinExistence type="predicted"/>
<dbReference type="InterPro" id="IPR006311">
    <property type="entry name" value="TAT_signal"/>
</dbReference>
<gene>
    <name evidence="2" type="ORF">GRX03_15455</name>
</gene>
<feature type="region of interest" description="Disordered" evidence="1">
    <location>
        <begin position="1"/>
        <end position="24"/>
    </location>
</feature>
<dbReference type="AlphaFoldDB" id="A0A6B0T4F5"/>
<evidence type="ECO:0000313" key="2">
    <source>
        <dbReference type="EMBL" id="MXR52995.1"/>
    </source>
</evidence>
<dbReference type="PROSITE" id="PS51318">
    <property type="entry name" value="TAT"/>
    <property type="match status" value="1"/>
</dbReference>
<comment type="caution">
    <text evidence="2">The sequence shown here is derived from an EMBL/GenBank/DDBJ whole genome shotgun (WGS) entry which is preliminary data.</text>
</comment>
<reference evidence="2 3" key="1">
    <citation type="submission" date="2019-12" db="EMBL/GenBank/DDBJ databases">
        <title>Isolation and characterization of three novel carbon monoxide-oxidizing members of Halobacteria from salione crusts and soils.</title>
        <authorList>
            <person name="Myers M.R."/>
            <person name="King G.M."/>
        </authorList>
    </citation>
    <scope>NUCLEOTIDE SEQUENCE [LARGE SCALE GENOMIC DNA]</scope>
    <source>
        <strain evidence="2 3">WSH3</strain>
    </source>
</reference>
<organism evidence="2 3">
    <name type="scientific">Halovenus carboxidivorans</name>
    <dbReference type="NCBI Taxonomy" id="2692199"/>
    <lineage>
        <taxon>Archaea</taxon>
        <taxon>Methanobacteriati</taxon>
        <taxon>Methanobacteriota</taxon>
        <taxon>Stenosarchaea group</taxon>
        <taxon>Halobacteria</taxon>
        <taxon>Halobacteriales</taxon>
        <taxon>Haloarculaceae</taxon>
        <taxon>Halovenus</taxon>
    </lineage>
</organism>
<sequence length="68" mass="7009">MARKLAHSGEERPDSNSGENDQLTRRTYLKLGAVASGAALVSGSGFAGTTAGSQDGTVLTTDFSEYAQ</sequence>
<evidence type="ECO:0000256" key="1">
    <source>
        <dbReference type="SAM" id="MobiDB-lite"/>
    </source>
</evidence>